<dbReference type="InterPro" id="IPR051694">
    <property type="entry name" value="Immunoregulatory_rcpt-like"/>
</dbReference>
<evidence type="ECO:0000256" key="6">
    <source>
        <dbReference type="SAM" id="Phobius"/>
    </source>
</evidence>
<evidence type="ECO:0000256" key="1">
    <source>
        <dbReference type="ARBA" id="ARBA00004167"/>
    </source>
</evidence>
<evidence type="ECO:0000256" key="5">
    <source>
        <dbReference type="SAM" id="MobiDB-lite"/>
    </source>
</evidence>
<dbReference type="GO" id="GO:0071944">
    <property type="term" value="C:cell periphery"/>
    <property type="evidence" value="ECO:0007669"/>
    <property type="project" value="UniProtKB-ARBA"/>
</dbReference>
<evidence type="ECO:0000256" key="3">
    <source>
        <dbReference type="ARBA" id="ARBA00022989"/>
    </source>
</evidence>
<protein>
    <submittedName>
        <fullName evidence="7">Uncharacterized protein</fullName>
    </submittedName>
</protein>
<dbReference type="STRING" id="1081108.A0A162KLB8"/>
<dbReference type="EMBL" id="AZHF01000001">
    <property type="protein sequence ID" value="OAA80746.1"/>
    <property type="molecule type" value="Genomic_DNA"/>
</dbReference>
<keyword evidence="2 6" id="KW-0812">Transmembrane</keyword>
<name>A0A162KLB8_CORDF</name>
<organism evidence="7 8">
    <name type="scientific">Akanthomyces lecanii RCEF 1005</name>
    <dbReference type="NCBI Taxonomy" id="1081108"/>
    <lineage>
        <taxon>Eukaryota</taxon>
        <taxon>Fungi</taxon>
        <taxon>Dikarya</taxon>
        <taxon>Ascomycota</taxon>
        <taxon>Pezizomycotina</taxon>
        <taxon>Sordariomycetes</taxon>
        <taxon>Hypocreomycetidae</taxon>
        <taxon>Hypocreales</taxon>
        <taxon>Cordycipitaceae</taxon>
        <taxon>Akanthomyces</taxon>
        <taxon>Cordyceps confragosa</taxon>
    </lineage>
</organism>
<feature type="region of interest" description="Disordered" evidence="5">
    <location>
        <begin position="243"/>
        <end position="262"/>
    </location>
</feature>
<keyword evidence="4 6" id="KW-0472">Membrane</keyword>
<gene>
    <name evidence="7" type="ORF">LEL_00291</name>
</gene>
<comment type="caution">
    <text evidence="7">The sequence shown here is derived from an EMBL/GenBank/DDBJ whole genome shotgun (WGS) entry which is preliminary data.</text>
</comment>
<dbReference type="OrthoDB" id="3692311at2759"/>
<dbReference type="AlphaFoldDB" id="A0A162KLB8"/>
<accession>A0A162KLB8</accession>
<sequence>MSVSSSFGIKCPGDSHFYSGNTTAAFLGCCTVDPATNSDGLCPDDSLRAATFNPTAYSSIPKQQCAAKDSSALWYVCAYTEPPFMGCCAVSACEKGCAQADLRPAKLSSDIEDANVFLGLSVSTSAAPPSSSSLATATSTASPSSTPVPSNGGNQGMQPAAVAGLAIGTAAGVSMIAILIFWLVRRRRAAAAARHDYALPGGAPDGQCQTPAAASAWTFDDCSAAYSKHLSYASLNRGGGRQSIPPEYSAAAKHSPAPTELPGSATTAVFELHEDTSPPMRSSAFGHR</sequence>
<keyword evidence="8" id="KW-1185">Reference proteome</keyword>
<feature type="compositionally biased region" description="Low complexity" evidence="5">
    <location>
        <begin position="125"/>
        <end position="150"/>
    </location>
</feature>
<keyword evidence="3 6" id="KW-1133">Transmembrane helix</keyword>
<evidence type="ECO:0000313" key="8">
    <source>
        <dbReference type="Proteomes" id="UP000076881"/>
    </source>
</evidence>
<evidence type="ECO:0000256" key="4">
    <source>
        <dbReference type="ARBA" id="ARBA00023136"/>
    </source>
</evidence>
<evidence type="ECO:0000313" key="7">
    <source>
        <dbReference type="EMBL" id="OAA80746.1"/>
    </source>
</evidence>
<feature type="region of interest" description="Disordered" evidence="5">
    <location>
        <begin position="125"/>
        <end position="155"/>
    </location>
</feature>
<dbReference type="PANTHER" id="PTHR15549">
    <property type="entry name" value="PAIRED IMMUNOGLOBULIN-LIKE TYPE 2 RECEPTOR"/>
    <property type="match status" value="1"/>
</dbReference>
<dbReference type="GO" id="GO:0016020">
    <property type="term" value="C:membrane"/>
    <property type="evidence" value="ECO:0007669"/>
    <property type="project" value="UniProtKB-SubCell"/>
</dbReference>
<dbReference type="Proteomes" id="UP000076881">
    <property type="component" value="Unassembled WGS sequence"/>
</dbReference>
<feature type="transmembrane region" description="Helical" evidence="6">
    <location>
        <begin position="160"/>
        <end position="184"/>
    </location>
</feature>
<proteinExistence type="predicted"/>
<dbReference type="PANTHER" id="PTHR15549:SF30">
    <property type="entry name" value="MID2 DOMAIN-CONTAINING PROTEIN"/>
    <property type="match status" value="1"/>
</dbReference>
<reference evidence="7 8" key="1">
    <citation type="journal article" date="2016" name="Genome Biol. Evol.">
        <title>Divergent and convergent evolution of fungal pathogenicity.</title>
        <authorList>
            <person name="Shang Y."/>
            <person name="Xiao G."/>
            <person name="Zheng P."/>
            <person name="Cen K."/>
            <person name="Zhan S."/>
            <person name="Wang C."/>
        </authorList>
    </citation>
    <scope>NUCLEOTIDE SEQUENCE [LARGE SCALE GENOMIC DNA]</scope>
    <source>
        <strain evidence="7 8">RCEF 1005</strain>
    </source>
</reference>
<comment type="subcellular location">
    <subcellularLocation>
        <location evidence="1">Membrane</location>
        <topology evidence="1">Single-pass membrane protein</topology>
    </subcellularLocation>
</comment>
<evidence type="ECO:0000256" key="2">
    <source>
        <dbReference type="ARBA" id="ARBA00022692"/>
    </source>
</evidence>